<protein>
    <submittedName>
        <fullName evidence="1">Uncharacterized protein</fullName>
    </submittedName>
</protein>
<dbReference type="AlphaFoldDB" id="A0A6H1ZWB2"/>
<dbReference type="EMBL" id="MT144277">
    <property type="protein sequence ID" value="QJA51607.1"/>
    <property type="molecule type" value="Genomic_DNA"/>
</dbReference>
<evidence type="ECO:0000313" key="2">
    <source>
        <dbReference type="EMBL" id="QJA63396.1"/>
    </source>
</evidence>
<evidence type="ECO:0000313" key="1">
    <source>
        <dbReference type="EMBL" id="QJA51607.1"/>
    </source>
</evidence>
<gene>
    <name evidence="2" type="ORF">MM415B00628_0014</name>
    <name evidence="1" type="ORF">TM448A02226_0003</name>
</gene>
<proteinExistence type="predicted"/>
<reference evidence="1" key="1">
    <citation type="submission" date="2020-03" db="EMBL/GenBank/DDBJ databases">
        <title>The deep terrestrial virosphere.</title>
        <authorList>
            <person name="Holmfeldt K."/>
            <person name="Nilsson E."/>
            <person name="Simone D."/>
            <person name="Lopez-Fernandez M."/>
            <person name="Wu X."/>
            <person name="de Brujin I."/>
            <person name="Lundin D."/>
            <person name="Andersson A."/>
            <person name="Bertilsson S."/>
            <person name="Dopson M."/>
        </authorList>
    </citation>
    <scope>NUCLEOTIDE SEQUENCE</scope>
    <source>
        <strain evidence="2">MM415B00628</strain>
        <strain evidence="1">TM448A02226</strain>
    </source>
</reference>
<accession>A0A6H1ZWB2</accession>
<dbReference type="EMBL" id="MT141496">
    <property type="protein sequence ID" value="QJA63396.1"/>
    <property type="molecule type" value="Genomic_DNA"/>
</dbReference>
<organism evidence="1">
    <name type="scientific">viral metagenome</name>
    <dbReference type="NCBI Taxonomy" id="1070528"/>
    <lineage>
        <taxon>unclassified sequences</taxon>
        <taxon>metagenomes</taxon>
        <taxon>organismal metagenomes</taxon>
    </lineage>
</organism>
<sequence length="56" mass="6179">MAQNENIYLFCGKCVGTSVVEVIIGYDQEGKPIYKEETCDNCKGLKVTNVGYLTKA</sequence>
<name>A0A6H1ZWB2_9ZZZZ</name>